<sequence>VTRAAVGVTVKCYVKSGTDEVSWCGHGHSGSPGNEAVYDWPGP</sequence>
<proteinExistence type="predicted"/>
<dbReference type="AlphaFoldDB" id="A0A0F8ZK22"/>
<dbReference type="EMBL" id="LAZR01047460">
    <property type="protein sequence ID" value="KKK94168.1"/>
    <property type="molecule type" value="Genomic_DNA"/>
</dbReference>
<accession>A0A0F8ZK22</accession>
<feature type="non-terminal residue" evidence="1">
    <location>
        <position position="1"/>
    </location>
</feature>
<evidence type="ECO:0000313" key="1">
    <source>
        <dbReference type="EMBL" id="KKK94168.1"/>
    </source>
</evidence>
<organism evidence="1">
    <name type="scientific">marine sediment metagenome</name>
    <dbReference type="NCBI Taxonomy" id="412755"/>
    <lineage>
        <taxon>unclassified sequences</taxon>
        <taxon>metagenomes</taxon>
        <taxon>ecological metagenomes</taxon>
    </lineage>
</organism>
<reference evidence="1" key="1">
    <citation type="journal article" date="2015" name="Nature">
        <title>Complex archaea that bridge the gap between prokaryotes and eukaryotes.</title>
        <authorList>
            <person name="Spang A."/>
            <person name="Saw J.H."/>
            <person name="Jorgensen S.L."/>
            <person name="Zaremba-Niedzwiedzka K."/>
            <person name="Martijn J."/>
            <person name="Lind A.E."/>
            <person name="van Eijk R."/>
            <person name="Schleper C."/>
            <person name="Guy L."/>
            <person name="Ettema T.J."/>
        </authorList>
    </citation>
    <scope>NUCLEOTIDE SEQUENCE</scope>
</reference>
<gene>
    <name evidence="1" type="ORF">LCGC14_2685570</name>
</gene>
<protein>
    <submittedName>
        <fullName evidence="1">Uncharacterized protein</fullName>
    </submittedName>
</protein>
<comment type="caution">
    <text evidence="1">The sequence shown here is derived from an EMBL/GenBank/DDBJ whole genome shotgun (WGS) entry which is preliminary data.</text>
</comment>
<name>A0A0F8ZK22_9ZZZZ</name>